<dbReference type="RefSeq" id="WP_160027234.1">
    <property type="nucleotide sequence ID" value="NZ_CP041764.1"/>
</dbReference>
<gene>
    <name evidence="2" type="ORF">FO014_01370</name>
</gene>
<evidence type="ECO:0000256" key="1">
    <source>
        <dbReference type="SAM" id="MobiDB-lite"/>
    </source>
</evidence>
<organism evidence="2 3">
    <name type="scientific">Serratia rhizosphaerae</name>
    <dbReference type="NCBI Taxonomy" id="2597702"/>
    <lineage>
        <taxon>Bacteria</taxon>
        <taxon>Pseudomonadati</taxon>
        <taxon>Pseudomonadota</taxon>
        <taxon>Gammaproteobacteria</taxon>
        <taxon>Enterobacterales</taxon>
        <taxon>Yersiniaceae</taxon>
        <taxon>Serratia</taxon>
    </lineage>
</organism>
<feature type="compositionally biased region" description="Polar residues" evidence="1">
    <location>
        <begin position="249"/>
        <end position="261"/>
    </location>
</feature>
<evidence type="ECO:0000313" key="3">
    <source>
        <dbReference type="Proteomes" id="UP000430368"/>
    </source>
</evidence>
<keyword evidence="3" id="KW-1185">Reference proteome</keyword>
<accession>A0ABX6GHI7</accession>
<proteinExistence type="predicted"/>
<dbReference type="EMBL" id="CP041764">
    <property type="protein sequence ID" value="QHA85731.1"/>
    <property type="molecule type" value="Genomic_DNA"/>
</dbReference>
<dbReference type="Proteomes" id="UP000430368">
    <property type="component" value="Chromosome"/>
</dbReference>
<protein>
    <submittedName>
        <fullName evidence="2">Uncharacterized protein</fullName>
    </submittedName>
</protein>
<feature type="region of interest" description="Disordered" evidence="1">
    <location>
        <begin position="244"/>
        <end position="289"/>
    </location>
</feature>
<evidence type="ECO:0000313" key="2">
    <source>
        <dbReference type="EMBL" id="QHA85731.1"/>
    </source>
</evidence>
<sequence>MKKYGVAKFPQKGAAKKFQLKDLAIAVEAPNKKTAVILTEAEFIKCYSEHAEYYFDAKVWEDRPGLPRPPFNKFCDDFFITAATWDKTSGEPLPLPADATAATDAPPVIMKWVRNLGQDERAACLAICGPAQRITDSQYSQVIDFINDDERSRTRELYDAIRRVPRALTLLPFRQTELIIHLNSSVKEAAQWPEFHKAITDWLDALTDDPKTIYENVDAKSRPATETDVTLTEGDTATYQIHADKTEPSVLTSEQQLTESMAQPEEHCDTKQAPDAVSQDIDAASSAEHPVAPSPLLTYKQQLTLAALQGLCANPACYGAYDDLPVMATTLASSVLRMQEE</sequence>
<reference evidence="2 3" key="1">
    <citation type="submission" date="2019-07" db="EMBL/GenBank/DDBJ databases">
        <title>Serratia dokdonensis sp. nov., an elicitor of systemic resistance in Nicotiana Tabacum.</title>
        <authorList>
            <person name="Son J.-S."/>
            <person name="Hwang Y.-J."/>
            <person name="Lee S.-Y."/>
            <person name="Ghim S.-Y."/>
        </authorList>
    </citation>
    <scope>NUCLEOTIDE SEQUENCE [LARGE SCALE GENOMIC DNA]</scope>
    <source>
        <strain evidence="2 3">KUDC3025</strain>
    </source>
</reference>
<name>A0ABX6GHI7_9GAMM</name>